<name>A0ABQ5K070_9EUKA</name>
<evidence type="ECO:0000256" key="1">
    <source>
        <dbReference type="SAM" id="MobiDB-lite"/>
    </source>
</evidence>
<feature type="region of interest" description="Disordered" evidence="1">
    <location>
        <begin position="648"/>
        <end position="688"/>
    </location>
</feature>
<comment type="caution">
    <text evidence="2">The sequence shown here is derived from an EMBL/GenBank/DDBJ whole genome shotgun (WGS) entry which is preliminary data.</text>
</comment>
<gene>
    <name evidence="2" type="ORF">ADUPG1_011722</name>
</gene>
<accession>A0ABQ5K070</accession>
<feature type="region of interest" description="Disordered" evidence="1">
    <location>
        <begin position="289"/>
        <end position="315"/>
    </location>
</feature>
<organism evidence="2 3">
    <name type="scientific">Aduncisulcus paluster</name>
    <dbReference type="NCBI Taxonomy" id="2918883"/>
    <lineage>
        <taxon>Eukaryota</taxon>
        <taxon>Metamonada</taxon>
        <taxon>Carpediemonas-like organisms</taxon>
        <taxon>Aduncisulcus</taxon>
    </lineage>
</organism>
<evidence type="ECO:0000313" key="3">
    <source>
        <dbReference type="Proteomes" id="UP001057375"/>
    </source>
</evidence>
<dbReference type="Proteomes" id="UP001057375">
    <property type="component" value="Unassembled WGS sequence"/>
</dbReference>
<feature type="compositionally biased region" description="Acidic residues" evidence="1">
    <location>
        <begin position="294"/>
        <end position="303"/>
    </location>
</feature>
<reference evidence="2" key="1">
    <citation type="submission" date="2022-03" db="EMBL/GenBank/DDBJ databases">
        <title>Draft genome sequence of Aduncisulcus paluster, a free-living microaerophilic Fornicata.</title>
        <authorList>
            <person name="Yuyama I."/>
            <person name="Kume K."/>
            <person name="Tamura T."/>
            <person name="Inagaki Y."/>
            <person name="Hashimoto T."/>
        </authorList>
    </citation>
    <scope>NUCLEOTIDE SEQUENCE</scope>
    <source>
        <strain evidence="2">NY0171</strain>
    </source>
</reference>
<keyword evidence="3" id="KW-1185">Reference proteome</keyword>
<protein>
    <submittedName>
        <fullName evidence="2">Uncharacterized protein</fullName>
    </submittedName>
</protein>
<dbReference type="EMBL" id="BQXS01012223">
    <property type="protein sequence ID" value="GKT20421.1"/>
    <property type="molecule type" value="Genomic_DNA"/>
</dbReference>
<feature type="compositionally biased region" description="Polar residues" evidence="1">
    <location>
        <begin position="833"/>
        <end position="856"/>
    </location>
</feature>
<sequence length="856" mass="93944">MLLDLAFPKENTQVPHEPKSHDPITIKLKEGEVLSIATPCFRKRVFSELAFQKRLSKQGKLGEKYPTDSGSVKSHVILPLPNYHPRSIDFLNRDIVIMSCGEFATEKFNGALLFYHLKNRHLVELRHYFGGARHIKIFKCGFKQLLVAAFSDGKVRIVQIPSEINLSKDEVTRRLKEISKGDIAPEKEDDLASPKLPPFCHTLSRPYLLSPRYIRDSSGILDQPSDSSGKEEEATSIDLDVIFEVAEDGIFFTSADAFTQSDGVILLVAGTVCGKLYIWSVDASSFIEDKREKEEDDEEEEEEKEHKDKDQPSSCISSPLSGMLVDVQCGFDCVYDLCMLNHASSVPRTPVHPVQRFIHRGLCCVMSLNGVRCVDLTTGRYLIGGERQWMTSRCVCPVYQSLLWESRGSDGRGRPKKKKEVVKSVSETKYTLLHPTFLSSSDTDTDPRSISGYISGSDYGSVYFRAISGLCSPSPCIEEDVSSILSSEDSDTDTDPRSISGYISGSDYGSVYFRAISGLCSPSPCIEEDVSSILSSEELAKVSKPQSIVPSISNIKDVLGCYPIAASAATSPILSVAHRDGIVVSGNGSGGVIVCLQAFLTRDKTTSRNRAKGLAMKVVGASSRICQLMQFTLPLQKKLTSAVSSSAQSGTVSDDSQLKSDAHHPVRTSNSSVSLVPSIRTTSSPHEDMNEGVAVNGVCVETYSGGCIVGAICSAQNILMSVRVSGRHVVDDDERGFEKMGYATEYDGLGGGMLMYDDDERRRREDAALEYALHRELTDTTPDELNVEMMDSSQLAYDQDMLLEEDDEETLTVVEFSAASRPESRVMRRGKRASSSLGDVSGSVRQPSDQMDVSDL</sequence>
<evidence type="ECO:0000313" key="2">
    <source>
        <dbReference type="EMBL" id="GKT20421.1"/>
    </source>
</evidence>
<feature type="compositionally biased region" description="Polar residues" evidence="1">
    <location>
        <begin position="667"/>
        <end position="684"/>
    </location>
</feature>
<feature type="region of interest" description="Disordered" evidence="1">
    <location>
        <begin position="819"/>
        <end position="856"/>
    </location>
</feature>
<proteinExistence type="predicted"/>